<dbReference type="Pfam" id="PF13730">
    <property type="entry name" value="HTH_36"/>
    <property type="match status" value="1"/>
</dbReference>
<feature type="compositionally biased region" description="Basic and acidic residues" evidence="1">
    <location>
        <begin position="20"/>
        <end position="39"/>
    </location>
</feature>
<gene>
    <name evidence="2" type="ORF">EO081_06040</name>
</gene>
<evidence type="ECO:0000313" key="2">
    <source>
        <dbReference type="EMBL" id="RXZ35194.1"/>
    </source>
</evidence>
<proteinExistence type="predicted"/>
<dbReference type="Proteomes" id="UP000292347">
    <property type="component" value="Unassembled WGS sequence"/>
</dbReference>
<accession>A0A4Q2J0W9</accession>
<dbReference type="RefSeq" id="WP_129340967.1">
    <property type="nucleotide sequence ID" value="NZ_JACIDD010000001.1"/>
</dbReference>
<dbReference type="EMBL" id="SDPT01000001">
    <property type="protein sequence ID" value="RXZ35194.1"/>
    <property type="molecule type" value="Genomic_DNA"/>
</dbReference>
<keyword evidence="3" id="KW-1185">Reference proteome</keyword>
<dbReference type="AlphaFoldDB" id="A0A4Q2J0W9"/>
<reference evidence="2 3" key="1">
    <citation type="submission" date="2019-01" db="EMBL/GenBank/DDBJ databases">
        <title>Sphingomonas mucosissima sp. nov. and Sphingomonas desiccabilis sp. nov., from biological soil crusts in the Colorado Plateau, USA.</title>
        <authorList>
            <person name="Zhu D."/>
        </authorList>
    </citation>
    <scope>NUCLEOTIDE SEQUENCE [LARGE SCALE GENOMIC DNA]</scope>
    <source>
        <strain evidence="2 3">CP1D</strain>
    </source>
</reference>
<comment type="caution">
    <text evidence="2">The sequence shown here is derived from an EMBL/GenBank/DDBJ whole genome shotgun (WGS) entry which is preliminary data.</text>
</comment>
<dbReference type="OrthoDB" id="7467461at2"/>
<protein>
    <submittedName>
        <fullName evidence="2">Helix-turn-helix domain-containing protein</fullName>
    </submittedName>
</protein>
<name>A0A4Q2J0W9_9SPHN</name>
<organism evidence="2 3">
    <name type="scientific">Sphingomonas desiccabilis</name>
    <dbReference type="NCBI Taxonomy" id="429134"/>
    <lineage>
        <taxon>Bacteria</taxon>
        <taxon>Pseudomonadati</taxon>
        <taxon>Pseudomonadota</taxon>
        <taxon>Alphaproteobacteria</taxon>
        <taxon>Sphingomonadales</taxon>
        <taxon>Sphingomonadaceae</taxon>
        <taxon>Sphingomonas</taxon>
    </lineage>
</organism>
<feature type="region of interest" description="Disordered" evidence="1">
    <location>
        <begin position="20"/>
        <end position="53"/>
    </location>
</feature>
<sequence length="249" mass="27455">MSANLFASIANGVLSRTPGCRKEGAATDPVRRQSYHEASPKAQPWRIHRHGSGSRKHWGAIKGAALGAFDRLYRAHSIALTKARADRRAGLGDDVPPVDHRLHGDDRAVLWYMLDRYNHMTGQLYPTYATIAAETGKSLGFVKASLHRLRRFGFICWVRRTKTKEGAEGQAGPQLEQTSNAYFFAWAEQLVTEAKSTFQNLLTIATRKLKSAPKPARPTVPSDPECAAILARMGRAIDRRDAAMSSASS</sequence>
<evidence type="ECO:0000313" key="3">
    <source>
        <dbReference type="Proteomes" id="UP000292347"/>
    </source>
</evidence>
<evidence type="ECO:0000256" key="1">
    <source>
        <dbReference type="SAM" id="MobiDB-lite"/>
    </source>
</evidence>